<dbReference type="EMBL" id="CP072757">
    <property type="protein sequence ID" value="QUC22682.1"/>
    <property type="molecule type" value="Genomic_DNA"/>
</dbReference>
<dbReference type="RefSeq" id="XP_043000355.1">
    <property type="nucleotide sequence ID" value="XM_043144420.1"/>
</dbReference>
<dbReference type="KEGG" id="uvi:66067700"/>
<feature type="compositionally biased region" description="Low complexity" evidence="1">
    <location>
        <begin position="51"/>
        <end position="61"/>
    </location>
</feature>
<evidence type="ECO:0000256" key="1">
    <source>
        <dbReference type="SAM" id="MobiDB-lite"/>
    </source>
</evidence>
<dbReference type="Proteomes" id="UP000027002">
    <property type="component" value="Chromosome 5"/>
</dbReference>
<feature type="compositionally biased region" description="Basic and acidic residues" evidence="1">
    <location>
        <begin position="1"/>
        <end position="20"/>
    </location>
</feature>
<name>A0A8E5MK21_USTVR</name>
<feature type="compositionally biased region" description="Low complexity" evidence="1">
    <location>
        <begin position="146"/>
        <end position="155"/>
    </location>
</feature>
<reference evidence="2" key="1">
    <citation type="submission" date="2020-03" db="EMBL/GenBank/DDBJ databases">
        <title>A mixture of massive structural variations and highly conserved coding sequences in Ustilaginoidea virens genome.</title>
        <authorList>
            <person name="Zhang K."/>
            <person name="Zhao Z."/>
            <person name="Zhang Z."/>
            <person name="Li Y."/>
            <person name="Hsiang T."/>
            <person name="Sun W."/>
        </authorList>
    </citation>
    <scope>NUCLEOTIDE SEQUENCE</scope>
    <source>
        <strain evidence="2">UV-8b</strain>
    </source>
</reference>
<gene>
    <name evidence="2" type="ORF">UV8b_06923</name>
</gene>
<feature type="region of interest" description="Disordered" evidence="1">
    <location>
        <begin position="51"/>
        <end position="70"/>
    </location>
</feature>
<proteinExistence type="predicted"/>
<evidence type="ECO:0000313" key="3">
    <source>
        <dbReference type="Proteomes" id="UP000027002"/>
    </source>
</evidence>
<dbReference type="AlphaFoldDB" id="A0A8E5MK21"/>
<feature type="region of interest" description="Disordered" evidence="1">
    <location>
        <begin position="146"/>
        <end position="177"/>
    </location>
</feature>
<keyword evidence="3" id="KW-1185">Reference proteome</keyword>
<accession>A0A8E5MK21</accession>
<dbReference type="GeneID" id="66067700"/>
<protein>
    <submittedName>
        <fullName evidence="2">Uncharacterized protein</fullName>
    </submittedName>
</protein>
<organism evidence="2 3">
    <name type="scientific">Ustilaginoidea virens</name>
    <name type="common">Rice false smut fungus</name>
    <name type="synonym">Villosiclava virens</name>
    <dbReference type="NCBI Taxonomy" id="1159556"/>
    <lineage>
        <taxon>Eukaryota</taxon>
        <taxon>Fungi</taxon>
        <taxon>Dikarya</taxon>
        <taxon>Ascomycota</taxon>
        <taxon>Pezizomycotina</taxon>
        <taxon>Sordariomycetes</taxon>
        <taxon>Hypocreomycetidae</taxon>
        <taxon>Hypocreales</taxon>
        <taxon>Clavicipitaceae</taxon>
        <taxon>Ustilaginoidea</taxon>
    </lineage>
</organism>
<feature type="region of interest" description="Disordered" evidence="1">
    <location>
        <begin position="1"/>
        <end position="45"/>
    </location>
</feature>
<sequence>METTRAEPWTKKVDDMESNGRTRPSSPGRQTARPPDRQTARPPGCQACQARQARQARAPACTRRHKARNTESRLRCIPRTIFAMSCTTYHAPRTTHHVPRSAALPSGLILRHCHQRRASSAGSRPGSWPWLDQKSLQAAALFARRPPRPAVAGARHQAPGTGTWGRPPSDPPGRESI</sequence>
<evidence type="ECO:0000313" key="2">
    <source>
        <dbReference type="EMBL" id="QUC22682.1"/>
    </source>
</evidence>